<dbReference type="EMBL" id="HBHQ01014139">
    <property type="protein sequence ID" value="CAD9817596.1"/>
    <property type="molecule type" value="Transcribed_RNA"/>
</dbReference>
<feature type="transmembrane region" description="Helical" evidence="6">
    <location>
        <begin position="51"/>
        <end position="69"/>
    </location>
</feature>
<evidence type="ECO:0000256" key="6">
    <source>
        <dbReference type="SAM" id="Phobius"/>
    </source>
</evidence>
<evidence type="ECO:0000256" key="1">
    <source>
        <dbReference type="ARBA" id="ARBA00004141"/>
    </source>
</evidence>
<dbReference type="Gene3D" id="3.30.70.260">
    <property type="match status" value="2"/>
</dbReference>
<keyword evidence="5 6" id="KW-0472">Membrane</keyword>
<dbReference type="AlphaFoldDB" id="A0A7S2UHF2"/>
<dbReference type="InterPro" id="IPR045865">
    <property type="entry name" value="ACT-like_dom_sf"/>
</dbReference>
<name>A0A7S2UHF2_9STRA</name>
<sequence>MSGAWSRLRTVPMRYPFAFGMTISTFKTSASDLLVQKVVEQKEVVDWKRNAAFAAFGCFYLGGVQYMIYVPLFSRIFPNAASFAAKGLRDKFKDIKGMGAVAGQVFLDQCVHHPLMYFPVFYITKELVMNDKDADIMRVLRTYKDNMKEDMLALWKIWVPSTILNFAFMPMWARIPWVACTSLVWTCILSSMRGGDVAHKEELAGLAVTGATLKIMKEGLGELFAKPVELDPKLSHISVSAAGPDRIGWVALVAETVAKEGGSVTHSKMLRMGHEFTIIMHVSVPPEKQRKLLAALGSKELKPLNIRTSSLTRRQTRMDTTPAMALHVHCVGKDRPGMLATLAEKLSNAGMSVEDISTEQRMGIGGRRDFVINAVCVTKRVLDDEELATVVKELGTLEEKLGLDVLDIRVHMDTP</sequence>
<dbReference type="PROSITE" id="PS51671">
    <property type="entry name" value="ACT"/>
    <property type="match status" value="1"/>
</dbReference>
<evidence type="ECO:0000256" key="5">
    <source>
        <dbReference type="ARBA" id="ARBA00023136"/>
    </source>
</evidence>
<reference evidence="8" key="1">
    <citation type="submission" date="2021-01" db="EMBL/GenBank/DDBJ databases">
        <authorList>
            <person name="Corre E."/>
            <person name="Pelletier E."/>
            <person name="Niang G."/>
            <person name="Scheremetjew M."/>
            <person name="Finn R."/>
            <person name="Kale V."/>
            <person name="Holt S."/>
            <person name="Cochrane G."/>
            <person name="Meng A."/>
            <person name="Brown T."/>
            <person name="Cohen L."/>
        </authorList>
    </citation>
    <scope>NUCLEOTIDE SEQUENCE</scope>
    <source>
        <strain evidence="8">CCMP2084</strain>
    </source>
</reference>
<dbReference type="GO" id="GO:0016020">
    <property type="term" value="C:membrane"/>
    <property type="evidence" value="ECO:0007669"/>
    <property type="project" value="UniProtKB-SubCell"/>
</dbReference>
<feature type="domain" description="ACT" evidence="7">
    <location>
        <begin position="327"/>
        <end position="413"/>
    </location>
</feature>
<protein>
    <recommendedName>
        <fullName evidence="7">ACT domain-containing protein</fullName>
    </recommendedName>
</protein>
<evidence type="ECO:0000313" key="8">
    <source>
        <dbReference type="EMBL" id="CAD9817596.1"/>
    </source>
</evidence>
<evidence type="ECO:0000259" key="7">
    <source>
        <dbReference type="PROSITE" id="PS51671"/>
    </source>
</evidence>
<evidence type="ECO:0000256" key="3">
    <source>
        <dbReference type="ARBA" id="ARBA00022692"/>
    </source>
</evidence>
<dbReference type="SUPFAM" id="SSF55021">
    <property type="entry name" value="ACT-like"/>
    <property type="match status" value="2"/>
</dbReference>
<accession>A0A7S2UHF2</accession>
<dbReference type="PANTHER" id="PTHR11266:SF21">
    <property type="entry name" value="ACT DOMAIN-CONTAINING PROTEIN"/>
    <property type="match status" value="1"/>
</dbReference>
<gene>
    <name evidence="8" type="ORF">ASEP1449_LOCUS9428</name>
</gene>
<keyword evidence="3 6" id="KW-0812">Transmembrane</keyword>
<organism evidence="8">
    <name type="scientific">Attheya septentrionalis</name>
    <dbReference type="NCBI Taxonomy" id="420275"/>
    <lineage>
        <taxon>Eukaryota</taxon>
        <taxon>Sar</taxon>
        <taxon>Stramenopiles</taxon>
        <taxon>Ochrophyta</taxon>
        <taxon>Bacillariophyta</taxon>
        <taxon>Coscinodiscophyceae</taxon>
        <taxon>Chaetocerotophycidae</taxon>
        <taxon>Chaetocerotales</taxon>
        <taxon>Attheyaceae</taxon>
        <taxon>Attheya</taxon>
    </lineage>
</organism>
<dbReference type="InterPro" id="IPR007248">
    <property type="entry name" value="Mpv17_PMP22"/>
</dbReference>
<dbReference type="GO" id="GO:0005737">
    <property type="term" value="C:cytoplasm"/>
    <property type="evidence" value="ECO:0007669"/>
    <property type="project" value="TreeGrafter"/>
</dbReference>
<dbReference type="InterPro" id="IPR002912">
    <property type="entry name" value="ACT_dom"/>
</dbReference>
<dbReference type="PANTHER" id="PTHR11266">
    <property type="entry name" value="PEROXISOMAL MEMBRANE PROTEIN 2, PXMP2 MPV17"/>
    <property type="match status" value="1"/>
</dbReference>
<comment type="subcellular location">
    <subcellularLocation>
        <location evidence="1">Membrane</location>
        <topology evidence="1">Multi-pass membrane protein</topology>
    </subcellularLocation>
</comment>
<comment type="similarity">
    <text evidence="2">Belongs to the peroxisomal membrane protein PXMP2/4 family.</text>
</comment>
<dbReference type="CDD" id="cd02116">
    <property type="entry name" value="ACT"/>
    <property type="match status" value="1"/>
</dbReference>
<dbReference type="Pfam" id="PF04117">
    <property type="entry name" value="Mpv17_PMP22"/>
    <property type="match status" value="1"/>
</dbReference>
<dbReference type="Pfam" id="PF13740">
    <property type="entry name" value="ACT_6"/>
    <property type="match status" value="1"/>
</dbReference>
<proteinExistence type="inferred from homology"/>
<evidence type="ECO:0000256" key="2">
    <source>
        <dbReference type="ARBA" id="ARBA00006824"/>
    </source>
</evidence>
<keyword evidence="4 6" id="KW-1133">Transmembrane helix</keyword>
<evidence type="ECO:0000256" key="4">
    <source>
        <dbReference type="ARBA" id="ARBA00022989"/>
    </source>
</evidence>